<evidence type="ECO:0000313" key="1">
    <source>
        <dbReference type="EMBL" id="HJB80241.1"/>
    </source>
</evidence>
<dbReference type="PRINTS" id="PR00934">
    <property type="entry name" value="XHISDIPTASE"/>
</dbReference>
<dbReference type="SUPFAM" id="SSF53187">
    <property type="entry name" value="Zn-dependent exopeptidases"/>
    <property type="match status" value="1"/>
</dbReference>
<dbReference type="InterPro" id="IPR002933">
    <property type="entry name" value="Peptidase_M20"/>
</dbReference>
<dbReference type="Pfam" id="PF01546">
    <property type="entry name" value="Peptidase_M20"/>
    <property type="match status" value="1"/>
</dbReference>
<dbReference type="PIRSF" id="PIRSF016599">
    <property type="entry name" value="Xaa-His_dipept"/>
    <property type="match status" value="1"/>
</dbReference>
<reference evidence="1" key="2">
    <citation type="submission" date="2021-04" db="EMBL/GenBank/DDBJ databases">
        <authorList>
            <person name="Gilroy R."/>
        </authorList>
    </citation>
    <scope>NUCLEOTIDE SEQUENCE</scope>
    <source>
        <strain evidence="1">CHK192-8294</strain>
    </source>
</reference>
<dbReference type="GO" id="GO:0005829">
    <property type="term" value="C:cytosol"/>
    <property type="evidence" value="ECO:0007669"/>
    <property type="project" value="TreeGrafter"/>
</dbReference>
<dbReference type="AlphaFoldDB" id="A0A9D2SB53"/>
<comment type="caution">
    <text evidence="1">The sequence shown here is derived from an EMBL/GenBank/DDBJ whole genome shotgun (WGS) entry which is preliminary data.</text>
</comment>
<evidence type="ECO:0000313" key="2">
    <source>
        <dbReference type="Proteomes" id="UP000823921"/>
    </source>
</evidence>
<organism evidence="1 2">
    <name type="scientific">Candidatus Flavonifractor intestinigallinarum</name>
    <dbReference type="NCBI Taxonomy" id="2838586"/>
    <lineage>
        <taxon>Bacteria</taxon>
        <taxon>Bacillati</taxon>
        <taxon>Bacillota</taxon>
        <taxon>Clostridia</taxon>
        <taxon>Eubacteriales</taxon>
        <taxon>Oscillospiraceae</taxon>
        <taxon>Flavonifractor</taxon>
    </lineage>
</organism>
<name>A0A9D2SB53_9FIRM</name>
<gene>
    <name evidence="1" type="ORF">H9712_04600</name>
</gene>
<dbReference type="Proteomes" id="UP000823921">
    <property type="component" value="Unassembled WGS sequence"/>
</dbReference>
<dbReference type="Gene3D" id="3.40.630.10">
    <property type="entry name" value="Zn peptidases"/>
    <property type="match status" value="2"/>
</dbReference>
<reference evidence="1" key="1">
    <citation type="journal article" date="2021" name="PeerJ">
        <title>Extensive microbial diversity within the chicken gut microbiome revealed by metagenomics and culture.</title>
        <authorList>
            <person name="Gilroy R."/>
            <person name="Ravi A."/>
            <person name="Getino M."/>
            <person name="Pursley I."/>
            <person name="Horton D.L."/>
            <person name="Alikhan N.F."/>
            <person name="Baker D."/>
            <person name="Gharbi K."/>
            <person name="Hall N."/>
            <person name="Watson M."/>
            <person name="Adriaenssens E.M."/>
            <person name="Foster-Nyarko E."/>
            <person name="Jarju S."/>
            <person name="Secka A."/>
            <person name="Antonio M."/>
            <person name="Oren A."/>
            <person name="Chaudhuri R.R."/>
            <person name="La Ragione R."/>
            <person name="Hildebrand F."/>
            <person name="Pallen M.J."/>
        </authorList>
    </citation>
    <scope>NUCLEOTIDE SEQUENCE</scope>
    <source>
        <strain evidence="1">CHK192-8294</strain>
    </source>
</reference>
<accession>A0A9D2SB53</accession>
<dbReference type="InterPro" id="IPR001160">
    <property type="entry name" value="Peptidase_M20C"/>
</dbReference>
<proteinExistence type="predicted"/>
<dbReference type="GO" id="GO:0006508">
    <property type="term" value="P:proteolysis"/>
    <property type="evidence" value="ECO:0007669"/>
    <property type="project" value="InterPro"/>
</dbReference>
<protein>
    <submittedName>
        <fullName evidence="1">M20/M25/M40 family metallo-hydrolase</fullName>
    </submittedName>
</protein>
<dbReference type="PANTHER" id="PTHR43501:SF1">
    <property type="entry name" value="CYTOSOL NON-SPECIFIC DIPEPTIDASE"/>
    <property type="match status" value="1"/>
</dbReference>
<dbReference type="PANTHER" id="PTHR43501">
    <property type="entry name" value="CYTOSOL NON-SPECIFIC DIPEPTIDASE"/>
    <property type="match status" value="1"/>
</dbReference>
<dbReference type="GO" id="GO:0070573">
    <property type="term" value="F:metallodipeptidase activity"/>
    <property type="evidence" value="ECO:0007669"/>
    <property type="project" value="TreeGrafter"/>
</dbReference>
<dbReference type="EMBL" id="DWXO01000047">
    <property type="protein sequence ID" value="HJB80241.1"/>
    <property type="molecule type" value="Genomic_DNA"/>
</dbReference>
<sequence length="477" mass="50617">MTLSERLGTRTDITAGVIITFRTLSRHPHPSHHEEEVGQDYMEFLRGLGLSPVRDEAGNVMANCPATPGREGEPLLILQGHMDMVCAVAPGSGFDPLTHPVTILEQDGYLCTDRRSSLGADNNLGNAAALWVVSRGVSHGPLRFLFTVGEEMGLEGAKVVDPAWLAGAAFLLNTDGFHLGRAIVGSAGGRRECWTRALDTCPAPAGEAWRISLTGGTGGHSGDDIHLGRINPIKVLAAYLKEAPALAVADFTGGSAFNAIPAAAEAVVVGQKPDLGALKEALLPFHATDPNLKLDLSPADRPETVWTAHFRQRVLDLITALGHGVFAMDPQFPGVVGASANLGVIRCEGNYLAIRLFLRAAREEDERAMAEDNRRLAEQAGFSLSVTGYPGWPGDKNNPLAQALDRVYRVQTGRGLEVSAVHVGLEPSVFRAKAPELVMASTGPDILDAHSVDERAPLAGLPDYALLLAGLLEKGVS</sequence>